<feature type="compositionally biased region" description="Pro residues" evidence="2">
    <location>
        <begin position="601"/>
        <end position="617"/>
    </location>
</feature>
<dbReference type="InterPro" id="IPR000700">
    <property type="entry name" value="PAS-assoc_C"/>
</dbReference>
<dbReference type="InterPro" id="IPR029787">
    <property type="entry name" value="Nucleotide_cyclase"/>
</dbReference>
<dbReference type="InterPro" id="IPR052155">
    <property type="entry name" value="Biofilm_reg_signaling"/>
</dbReference>
<feature type="domain" description="PAC" evidence="5">
    <location>
        <begin position="225"/>
        <end position="277"/>
    </location>
</feature>
<dbReference type="SMART" id="SM00267">
    <property type="entry name" value="GGDEF"/>
    <property type="match status" value="1"/>
</dbReference>
<dbReference type="SUPFAM" id="SSF52172">
    <property type="entry name" value="CheY-like"/>
    <property type="match status" value="1"/>
</dbReference>
<dbReference type="EC" id="2.7.7.65" evidence="7"/>
<dbReference type="SMART" id="SM00091">
    <property type="entry name" value="PAS"/>
    <property type="match status" value="2"/>
</dbReference>
<dbReference type="Pfam" id="PF00072">
    <property type="entry name" value="Response_reg"/>
    <property type="match status" value="1"/>
</dbReference>
<dbReference type="Gene3D" id="3.30.450.20">
    <property type="entry name" value="PAS domain"/>
    <property type="match status" value="2"/>
</dbReference>
<evidence type="ECO:0000259" key="4">
    <source>
        <dbReference type="PROSITE" id="PS50112"/>
    </source>
</evidence>
<dbReference type="InterPro" id="IPR013767">
    <property type="entry name" value="PAS_fold"/>
</dbReference>
<keyword evidence="8" id="KW-1185">Reference proteome</keyword>
<dbReference type="InterPro" id="IPR001610">
    <property type="entry name" value="PAC"/>
</dbReference>
<proteinExistence type="predicted"/>
<name>A0ABM9NKT9_9GAMM</name>
<dbReference type="NCBIfam" id="TIGR00254">
    <property type="entry name" value="GGDEF"/>
    <property type="match status" value="1"/>
</dbReference>
<feature type="domain" description="PAS" evidence="4">
    <location>
        <begin position="305"/>
        <end position="353"/>
    </location>
</feature>
<feature type="modified residue" description="4-aspartylphosphate" evidence="1">
    <location>
        <position position="64"/>
    </location>
</feature>
<dbReference type="CDD" id="cd00130">
    <property type="entry name" value="PAS"/>
    <property type="match status" value="2"/>
</dbReference>
<dbReference type="PANTHER" id="PTHR44757:SF4">
    <property type="entry name" value="DIGUANYLATE CYCLASE DGCE-RELATED"/>
    <property type="match status" value="1"/>
</dbReference>
<dbReference type="SMART" id="SM00448">
    <property type="entry name" value="REC"/>
    <property type="match status" value="1"/>
</dbReference>
<keyword evidence="7" id="KW-0548">Nucleotidyltransferase</keyword>
<dbReference type="Proteomes" id="UP001497493">
    <property type="component" value="Chromosome"/>
</dbReference>
<dbReference type="RefSeq" id="WP_348757780.1">
    <property type="nucleotide sequence ID" value="NZ_OZ026884.1"/>
</dbReference>
<dbReference type="SUPFAM" id="SSF55073">
    <property type="entry name" value="Nucleotide cyclase"/>
    <property type="match status" value="1"/>
</dbReference>
<dbReference type="NCBIfam" id="TIGR00229">
    <property type="entry name" value="sensory_box"/>
    <property type="match status" value="2"/>
</dbReference>
<dbReference type="Pfam" id="PF00990">
    <property type="entry name" value="GGDEF"/>
    <property type="match status" value="1"/>
</dbReference>
<dbReference type="PANTHER" id="PTHR44757">
    <property type="entry name" value="DIGUANYLATE CYCLASE DGCP"/>
    <property type="match status" value="1"/>
</dbReference>
<dbReference type="InterPro" id="IPR000160">
    <property type="entry name" value="GGDEF_dom"/>
</dbReference>
<evidence type="ECO:0000259" key="6">
    <source>
        <dbReference type="PROSITE" id="PS50887"/>
    </source>
</evidence>
<dbReference type="Pfam" id="PF08447">
    <property type="entry name" value="PAS_3"/>
    <property type="match status" value="1"/>
</dbReference>
<dbReference type="Gene3D" id="3.30.70.270">
    <property type="match status" value="1"/>
</dbReference>
<feature type="region of interest" description="Disordered" evidence="2">
    <location>
        <begin position="597"/>
        <end position="617"/>
    </location>
</feature>
<evidence type="ECO:0000259" key="3">
    <source>
        <dbReference type="PROSITE" id="PS50110"/>
    </source>
</evidence>
<feature type="domain" description="PAC" evidence="5">
    <location>
        <begin position="376"/>
        <end position="431"/>
    </location>
</feature>
<dbReference type="InterPro" id="IPR001789">
    <property type="entry name" value="Sig_transdc_resp-reg_receiver"/>
</dbReference>
<keyword evidence="7" id="KW-0808">Transferase</keyword>
<evidence type="ECO:0000259" key="5">
    <source>
        <dbReference type="PROSITE" id="PS50113"/>
    </source>
</evidence>
<evidence type="ECO:0000256" key="1">
    <source>
        <dbReference type="PROSITE-ProRule" id="PRU00169"/>
    </source>
</evidence>
<dbReference type="Gene3D" id="3.40.50.2300">
    <property type="match status" value="1"/>
</dbReference>
<dbReference type="PROSITE" id="PS50110">
    <property type="entry name" value="RESPONSE_REGULATORY"/>
    <property type="match status" value="1"/>
</dbReference>
<reference evidence="7 8" key="1">
    <citation type="submission" date="2024-04" db="EMBL/GenBank/DDBJ databases">
        <authorList>
            <person name="Cremers G."/>
        </authorList>
    </citation>
    <scope>NUCLEOTIDE SEQUENCE [LARGE SCALE GENOMIC DNA]</scope>
    <source>
        <strain evidence="7">MeCH1-AG</strain>
    </source>
</reference>
<protein>
    <submittedName>
        <fullName evidence="7">Diguanylate cyclase</fullName>
        <ecNumber evidence="7">2.7.7.65</ecNumber>
    </submittedName>
</protein>
<dbReference type="PROSITE" id="PS50112">
    <property type="entry name" value="PAS"/>
    <property type="match status" value="1"/>
</dbReference>
<keyword evidence="1" id="KW-0597">Phosphoprotein</keyword>
<evidence type="ECO:0000313" key="8">
    <source>
        <dbReference type="Proteomes" id="UP001497493"/>
    </source>
</evidence>
<dbReference type="InterPro" id="IPR000014">
    <property type="entry name" value="PAS"/>
</dbReference>
<evidence type="ECO:0000313" key="7">
    <source>
        <dbReference type="EMBL" id="CAL1241250.1"/>
    </source>
</evidence>
<dbReference type="InterPro" id="IPR013655">
    <property type="entry name" value="PAS_fold_3"/>
</dbReference>
<dbReference type="InterPro" id="IPR035965">
    <property type="entry name" value="PAS-like_dom_sf"/>
</dbReference>
<gene>
    <name evidence="7" type="ORF">MECH1_V1_2474</name>
</gene>
<dbReference type="PROSITE" id="PS50113">
    <property type="entry name" value="PAC"/>
    <property type="match status" value="2"/>
</dbReference>
<feature type="domain" description="Response regulatory" evidence="3">
    <location>
        <begin position="13"/>
        <end position="127"/>
    </location>
</feature>
<dbReference type="PROSITE" id="PS50887">
    <property type="entry name" value="GGDEF"/>
    <property type="match status" value="1"/>
</dbReference>
<dbReference type="GO" id="GO:0052621">
    <property type="term" value="F:diguanylate cyclase activity"/>
    <property type="evidence" value="ECO:0007669"/>
    <property type="project" value="UniProtKB-EC"/>
</dbReference>
<dbReference type="InterPro" id="IPR043128">
    <property type="entry name" value="Rev_trsase/Diguanyl_cyclase"/>
</dbReference>
<dbReference type="SUPFAM" id="SSF55785">
    <property type="entry name" value="PYP-like sensor domain (PAS domain)"/>
    <property type="match status" value="2"/>
</dbReference>
<feature type="domain" description="GGDEF" evidence="6">
    <location>
        <begin position="464"/>
        <end position="596"/>
    </location>
</feature>
<dbReference type="EMBL" id="OZ026884">
    <property type="protein sequence ID" value="CAL1241250.1"/>
    <property type="molecule type" value="Genomic_DNA"/>
</dbReference>
<evidence type="ECO:0000256" key="2">
    <source>
        <dbReference type="SAM" id="MobiDB-lite"/>
    </source>
</evidence>
<accession>A0ABM9NKT9</accession>
<dbReference type="SMART" id="SM00086">
    <property type="entry name" value="PAC"/>
    <property type="match status" value="2"/>
</dbReference>
<dbReference type="CDD" id="cd01949">
    <property type="entry name" value="GGDEF"/>
    <property type="match status" value="1"/>
</dbReference>
<dbReference type="InterPro" id="IPR011006">
    <property type="entry name" value="CheY-like_superfamily"/>
</dbReference>
<dbReference type="Pfam" id="PF00989">
    <property type="entry name" value="PAS"/>
    <property type="match status" value="1"/>
</dbReference>
<organism evidence="7 8">
    <name type="scientific">Candidatus Methylocalor cossyra</name>
    <dbReference type="NCBI Taxonomy" id="3108543"/>
    <lineage>
        <taxon>Bacteria</taxon>
        <taxon>Pseudomonadati</taxon>
        <taxon>Pseudomonadota</taxon>
        <taxon>Gammaproteobacteria</taxon>
        <taxon>Methylococcales</taxon>
        <taxon>Methylococcaceae</taxon>
        <taxon>Candidatus Methylocalor</taxon>
    </lineage>
</organism>
<sequence>MNDIAVTEYAPIRLLLVDVDPIDRLACGRALEPFGPQFQLVEADTAEQGLALARRETFDCLIVDHCPPAFHGLEFLAELMEDRDMPVLLVGGNDPAAAMQAVRLGALDYLVKDAARETWTWVPTRVVRALREHRALRERREVLARLRTVEAQYRHLVEQLPAITYIASLEQPGRLLYVSPQAARLGYTPEAWLADPQGLLPYVHPQDRDRLLEQVTQTYGHLTPLSCEYRLVKRDGQVLWVRDQASVVRDEEGKALFLQGTLLDISECKALGRELARYRGQREDGAVRGQQVHAVPAADPGPVTGDTRYRQLLEAAGDGILGVDALGRCTFANRAALQLLGCGDEDLAGRRLLARIGDTVELRSDQDGPLARTLRDGVQSRFTDTVRYPDGRVAVVEFSAYPTHTEDGVNGAVLVLRDISETSALVEQLSYQASHDPLTGLLNRAEFERRLERVLSASRHHDAEQHTLCFLDLDRFKAVNDTLGHAAGDQLLQSLGLLFASRLRQSDLLARLGGDEFGLLLEHCPLEQARLIAEQLCEAARSFRFPWAGGDCSVGVSIGLVPLDRGSDVSTALHAADTACYIAKKLGGDRAHALDTRERPQPLPEAPAGQPWPPFRDAPAPPRWLTGAWLPAKA</sequence>